<comment type="caution">
    <text evidence="1">The sequence shown here is derived from an EMBL/GenBank/DDBJ whole genome shotgun (WGS) entry which is preliminary data.</text>
</comment>
<evidence type="ECO:0000313" key="2">
    <source>
        <dbReference type="Proteomes" id="UP000798662"/>
    </source>
</evidence>
<keyword evidence="2" id="KW-1185">Reference proteome</keyword>
<proteinExistence type="predicted"/>
<dbReference type="EMBL" id="CM020619">
    <property type="protein sequence ID" value="KAK1865827.1"/>
    <property type="molecule type" value="Genomic_DNA"/>
</dbReference>
<reference evidence="1" key="1">
    <citation type="submission" date="2019-11" db="EMBL/GenBank/DDBJ databases">
        <title>Nori genome reveals adaptations in red seaweeds to the harsh intertidal environment.</title>
        <authorList>
            <person name="Wang D."/>
            <person name="Mao Y."/>
        </authorList>
    </citation>
    <scope>NUCLEOTIDE SEQUENCE</scope>
    <source>
        <tissue evidence="1">Gametophyte</tissue>
    </source>
</reference>
<gene>
    <name evidence="1" type="ORF">I4F81_008350</name>
</gene>
<evidence type="ECO:0000313" key="1">
    <source>
        <dbReference type="EMBL" id="KAK1865827.1"/>
    </source>
</evidence>
<sequence>MDACDGSDGAAVARRRCPHPLTDPGAGAVFPRLRVAGAVTDTRLRAVTYTWDGGTSSGQGQFKKKGTHARGTKGAAARRATPPGPSPSAYPAPRHPRVHASARSCPRPVHWPPARHTLNPHGPEHPRGKEGDGQLRNRRRKGRQRHCRPPIPLPPSLTPARTTRGRWGAGASSGEERVSLPPSASAEQPAAAAPSRQHSTDTTAARGGGAAAAVHLGGGCPGWPRSAGHSPPPAHRPSLLRP</sequence>
<dbReference type="Proteomes" id="UP000798662">
    <property type="component" value="Chromosome 2"/>
</dbReference>
<organism evidence="1 2">
    <name type="scientific">Pyropia yezoensis</name>
    <name type="common">Susabi-nori</name>
    <name type="synonym">Porphyra yezoensis</name>
    <dbReference type="NCBI Taxonomy" id="2788"/>
    <lineage>
        <taxon>Eukaryota</taxon>
        <taxon>Rhodophyta</taxon>
        <taxon>Bangiophyceae</taxon>
        <taxon>Bangiales</taxon>
        <taxon>Bangiaceae</taxon>
        <taxon>Pyropia</taxon>
    </lineage>
</organism>
<name>A0ACC3C7Q2_PYRYE</name>
<protein>
    <submittedName>
        <fullName evidence="1">Uncharacterized protein</fullName>
    </submittedName>
</protein>
<accession>A0ACC3C7Q2</accession>